<evidence type="ECO:0000256" key="3">
    <source>
        <dbReference type="ARBA" id="ARBA00006401"/>
    </source>
</evidence>
<evidence type="ECO:0000256" key="4">
    <source>
        <dbReference type="ARBA" id="ARBA00012229"/>
    </source>
</evidence>
<dbReference type="InterPro" id="IPR017938">
    <property type="entry name" value="Riboflavin_synthase-like_b-brl"/>
</dbReference>
<evidence type="ECO:0000259" key="17">
    <source>
        <dbReference type="PROSITE" id="PS01033"/>
    </source>
</evidence>
<comment type="function">
    <text evidence="16">In the presence of oxygen and NADH, it has NADH oxidase activity, which leads to the generation of superoxide and H(2)O(2). Under anaerobic conditions, it also exhibits nitric oxide reductase and FAD reductase activities. However, all these reactions are much lower than NOD activity.</text>
</comment>
<keyword evidence="5" id="KW-0216">Detoxification</keyword>
<dbReference type="FunFam" id="3.40.50.80:FF:000010">
    <property type="entry name" value="Flavohemoprotein"/>
    <property type="match status" value="1"/>
</dbReference>
<evidence type="ECO:0000256" key="8">
    <source>
        <dbReference type="ARBA" id="ARBA00022723"/>
    </source>
</evidence>
<dbReference type="GO" id="GO:0046210">
    <property type="term" value="P:nitric oxide catabolic process"/>
    <property type="evidence" value="ECO:0007669"/>
    <property type="project" value="TreeGrafter"/>
</dbReference>
<dbReference type="Gene3D" id="3.40.50.80">
    <property type="entry name" value="Nucleotide-binding domain of ferredoxin-NADP reductase (FNR) module"/>
    <property type="match status" value="1"/>
</dbReference>
<evidence type="ECO:0000259" key="18">
    <source>
        <dbReference type="PROSITE" id="PS51384"/>
    </source>
</evidence>
<dbReference type="InterPro" id="IPR017927">
    <property type="entry name" value="FAD-bd_FR_type"/>
</dbReference>
<evidence type="ECO:0000313" key="20">
    <source>
        <dbReference type="Proteomes" id="UP000092666"/>
    </source>
</evidence>
<evidence type="ECO:0000256" key="1">
    <source>
        <dbReference type="ARBA" id="ARBA00001970"/>
    </source>
</evidence>
<dbReference type="InterPro" id="IPR009050">
    <property type="entry name" value="Globin-like_sf"/>
</dbReference>
<dbReference type="PANTHER" id="PTHR43396">
    <property type="entry name" value="FLAVOHEMOPROTEIN"/>
    <property type="match status" value="1"/>
</dbReference>
<dbReference type="SUPFAM" id="SSF46458">
    <property type="entry name" value="Globin-like"/>
    <property type="match status" value="1"/>
</dbReference>
<comment type="catalytic activity">
    <reaction evidence="14">
        <text>2 nitric oxide + NADH + 2 O2 = 2 nitrate + NAD(+) + H(+)</text>
        <dbReference type="Rhea" id="RHEA:19469"/>
        <dbReference type="ChEBI" id="CHEBI:15378"/>
        <dbReference type="ChEBI" id="CHEBI:15379"/>
        <dbReference type="ChEBI" id="CHEBI:16480"/>
        <dbReference type="ChEBI" id="CHEBI:17632"/>
        <dbReference type="ChEBI" id="CHEBI:57540"/>
        <dbReference type="ChEBI" id="CHEBI:57945"/>
        <dbReference type="EC" id="1.14.12.17"/>
    </reaction>
</comment>
<dbReference type="SUPFAM" id="SSF63380">
    <property type="entry name" value="Riboflavin synthase domain-like"/>
    <property type="match status" value="1"/>
</dbReference>
<dbReference type="STRING" id="1296120.A0A1B9GSR9"/>
<keyword evidence="10" id="KW-0521">NADP</keyword>
<dbReference type="GO" id="GO:0071500">
    <property type="term" value="P:cellular response to nitrosative stress"/>
    <property type="evidence" value="ECO:0007669"/>
    <property type="project" value="TreeGrafter"/>
</dbReference>
<evidence type="ECO:0000256" key="13">
    <source>
        <dbReference type="ARBA" id="ARBA00023027"/>
    </source>
</evidence>
<evidence type="ECO:0000256" key="15">
    <source>
        <dbReference type="ARBA" id="ARBA00049433"/>
    </source>
</evidence>
<dbReference type="Proteomes" id="UP000092666">
    <property type="component" value="Unassembled WGS sequence"/>
</dbReference>
<name>A0A1B9GSR9_9TREE</name>
<keyword evidence="12" id="KW-0408">Iron</keyword>
<feature type="domain" description="FAD-binding FR-type" evidence="18">
    <location>
        <begin position="271"/>
        <end position="393"/>
    </location>
</feature>
<gene>
    <name evidence="19" type="ORF">I316_04028</name>
</gene>
<dbReference type="Pfam" id="PF00042">
    <property type="entry name" value="Globin"/>
    <property type="match status" value="1"/>
</dbReference>
<evidence type="ECO:0000256" key="2">
    <source>
        <dbReference type="ARBA" id="ARBA00001974"/>
    </source>
</evidence>
<comment type="similarity">
    <text evidence="3">In the C-terminal section; belongs to the flavoprotein pyridine nucleotide cytochrome reductase family.</text>
</comment>
<dbReference type="EC" id="1.14.12.17" evidence="4"/>
<evidence type="ECO:0000256" key="16">
    <source>
        <dbReference type="ARBA" id="ARBA00056398"/>
    </source>
</evidence>
<dbReference type="GO" id="GO:0008941">
    <property type="term" value="F:nitric oxide dioxygenase NAD(P)H activity"/>
    <property type="evidence" value="ECO:0007669"/>
    <property type="project" value="UniProtKB-EC"/>
</dbReference>
<dbReference type="PROSITE" id="PS01033">
    <property type="entry name" value="GLOBIN"/>
    <property type="match status" value="1"/>
</dbReference>
<keyword evidence="8" id="KW-0479">Metal-binding</keyword>
<dbReference type="PROSITE" id="PS51384">
    <property type="entry name" value="FAD_FR"/>
    <property type="match status" value="1"/>
</dbReference>
<dbReference type="NCBIfam" id="NF009805">
    <property type="entry name" value="PRK13289.1"/>
    <property type="match status" value="1"/>
</dbReference>
<sequence length="541" mass="59312">MGMSVVGIQLILESVPVSNTYSLTKQRTKQLRILATRANSMDIKSTVAFVAAAAAWTMSSGNSSTDTTAKSTGAPTQCPVTGHKVEGSSGCPFSQGLPLPDPGHRCDPNSVDEFKIPDVPPLTDKQREVIKATAPVLAEHGVTITTHFYKNMIRAHPELRDVFSETAQKLGHQPRALASAVYAYAVNIDDLTPLLPVVDRIAYKHTSLHIVAEQYGIVGKHLIQAIVDILGDAVTPEIGDAWYNGYWNLAKIFIQRERDIYSAAVQAGGWEGWRPFKVAKRVKESDEITSFYLKPAEDTGKPIPTYHPGQYLGVSLNIPALGHKQARQYSLSDAPNGEYYRISVKREDGVAIPTPENPEVPNHPGWISNVLHKDLHEGDLIDVAPPYGDFFYEPSTVTPNAPLVLLSAGVGQTALLSILKSQIDNADKKITYATVAKNEKTHAFGNYIRDLEKSHKNLTFKVFYSSPGDKAVQGAHFDHHGRMNLEKIKDSLYLDDDATEYFLCGPAAFMTDKLKELSALGVDEKRVHLELFSAGELPSGN</sequence>
<protein>
    <recommendedName>
        <fullName evidence="4">nitric oxide dioxygenase</fullName>
        <ecNumber evidence="4">1.14.12.17</ecNumber>
    </recommendedName>
</protein>
<dbReference type="Gene3D" id="2.40.30.10">
    <property type="entry name" value="Translation factors"/>
    <property type="match status" value="1"/>
</dbReference>
<comment type="cofactor">
    <cofactor evidence="1">
        <name>heme b</name>
        <dbReference type="ChEBI" id="CHEBI:60344"/>
    </cofactor>
</comment>
<dbReference type="FunFam" id="2.40.30.10:FF:000034">
    <property type="entry name" value="Flavohemoprotein"/>
    <property type="match status" value="1"/>
</dbReference>
<dbReference type="Pfam" id="PF00175">
    <property type="entry name" value="NAD_binding_1"/>
    <property type="match status" value="1"/>
</dbReference>
<dbReference type="SUPFAM" id="SSF52343">
    <property type="entry name" value="Ferredoxin reductase-like, C-terminal NADP-linked domain"/>
    <property type="match status" value="1"/>
</dbReference>
<keyword evidence="19" id="KW-0223">Dioxygenase</keyword>
<organism evidence="19 20">
    <name type="scientific">Kwoniella heveanensis BCC8398</name>
    <dbReference type="NCBI Taxonomy" id="1296120"/>
    <lineage>
        <taxon>Eukaryota</taxon>
        <taxon>Fungi</taxon>
        <taxon>Dikarya</taxon>
        <taxon>Basidiomycota</taxon>
        <taxon>Agaricomycotina</taxon>
        <taxon>Tremellomycetes</taxon>
        <taxon>Tremellales</taxon>
        <taxon>Cryptococcaceae</taxon>
        <taxon>Kwoniella</taxon>
    </lineage>
</organism>
<evidence type="ECO:0000256" key="7">
    <source>
        <dbReference type="ARBA" id="ARBA00022630"/>
    </source>
</evidence>
<evidence type="ECO:0000256" key="6">
    <source>
        <dbReference type="ARBA" id="ARBA00022617"/>
    </source>
</evidence>
<dbReference type="OrthoDB" id="436496at2759"/>
<dbReference type="EMBL" id="KI669501">
    <property type="protein sequence ID" value="OCF34081.1"/>
    <property type="molecule type" value="Genomic_DNA"/>
</dbReference>
<dbReference type="AlphaFoldDB" id="A0A1B9GSR9"/>
<dbReference type="PANTHER" id="PTHR43396:SF3">
    <property type="entry name" value="FLAVOHEMOPROTEIN"/>
    <property type="match status" value="1"/>
</dbReference>
<accession>A0A1B9GSR9</accession>
<dbReference type="InterPro" id="IPR001433">
    <property type="entry name" value="OxRdtase_FAD/NAD-bd"/>
</dbReference>
<dbReference type="GO" id="GO:0071949">
    <property type="term" value="F:FAD binding"/>
    <property type="evidence" value="ECO:0007669"/>
    <property type="project" value="TreeGrafter"/>
</dbReference>
<evidence type="ECO:0000256" key="10">
    <source>
        <dbReference type="ARBA" id="ARBA00022857"/>
    </source>
</evidence>
<dbReference type="GO" id="GO:0046872">
    <property type="term" value="F:metal ion binding"/>
    <property type="evidence" value="ECO:0007669"/>
    <property type="project" value="UniProtKB-KW"/>
</dbReference>
<dbReference type="GO" id="GO:0020037">
    <property type="term" value="F:heme binding"/>
    <property type="evidence" value="ECO:0007669"/>
    <property type="project" value="InterPro"/>
</dbReference>
<keyword evidence="13" id="KW-0520">NAD</keyword>
<comment type="catalytic activity">
    <reaction evidence="15">
        <text>2 nitric oxide + NADPH + 2 O2 = 2 nitrate + NADP(+) + H(+)</text>
        <dbReference type="Rhea" id="RHEA:19465"/>
        <dbReference type="ChEBI" id="CHEBI:15378"/>
        <dbReference type="ChEBI" id="CHEBI:15379"/>
        <dbReference type="ChEBI" id="CHEBI:16480"/>
        <dbReference type="ChEBI" id="CHEBI:17632"/>
        <dbReference type="ChEBI" id="CHEBI:57783"/>
        <dbReference type="ChEBI" id="CHEBI:58349"/>
        <dbReference type="EC" id="1.14.12.17"/>
    </reaction>
</comment>
<dbReference type="Gene3D" id="1.10.490.10">
    <property type="entry name" value="Globins"/>
    <property type="match status" value="1"/>
</dbReference>
<proteinExistence type="inferred from homology"/>
<keyword evidence="6" id="KW-0349">Heme</keyword>
<dbReference type="InterPro" id="IPR000971">
    <property type="entry name" value="Globin"/>
</dbReference>
<evidence type="ECO:0000256" key="14">
    <source>
        <dbReference type="ARBA" id="ARBA00048649"/>
    </source>
</evidence>
<dbReference type="CDD" id="cd06184">
    <property type="entry name" value="flavohem_like_fad_nad_binding"/>
    <property type="match status" value="1"/>
</dbReference>
<dbReference type="InterPro" id="IPR039261">
    <property type="entry name" value="FNR_nucleotide-bd"/>
</dbReference>
<keyword evidence="9" id="KW-0274">FAD</keyword>
<evidence type="ECO:0000256" key="12">
    <source>
        <dbReference type="ARBA" id="ARBA00023004"/>
    </source>
</evidence>
<reference evidence="20" key="2">
    <citation type="submission" date="2013-12" db="EMBL/GenBank/DDBJ databases">
        <title>Evolution of pathogenesis and genome organization in the Tremellales.</title>
        <authorList>
            <person name="Cuomo C."/>
            <person name="Litvintseva A."/>
            <person name="Heitman J."/>
            <person name="Chen Y."/>
            <person name="Sun S."/>
            <person name="Springer D."/>
            <person name="Dromer F."/>
            <person name="Young S."/>
            <person name="Zeng Q."/>
            <person name="Chapman S."/>
            <person name="Gujja S."/>
            <person name="Saif S."/>
            <person name="Birren B."/>
        </authorList>
    </citation>
    <scope>NUCLEOTIDE SEQUENCE [LARGE SCALE GENOMIC DNA]</scope>
    <source>
        <strain evidence="20">BCC8398</strain>
    </source>
</reference>
<comment type="cofactor">
    <cofactor evidence="2">
        <name>FAD</name>
        <dbReference type="ChEBI" id="CHEBI:57692"/>
    </cofactor>
</comment>
<dbReference type="CDD" id="cd08922">
    <property type="entry name" value="FHb-globin"/>
    <property type="match status" value="1"/>
</dbReference>
<dbReference type="GO" id="GO:0019825">
    <property type="term" value="F:oxygen binding"/>
    <property type="evidence" value="ECO:0007669"/>
    <property type="project" value="InterPro"/>
</dbReference>
<dbReference type="GO" id="GO:0009636">
    <property type="term" value="P:response to toxic substance"/>
    <property type="evidence" value="ECO:0007669"/>
    <property type="project" value="UniProtKB-KW"/>
</dbReference>
<evidence type="ECO:0000256" key="9">
    <source>
        <dbReference type="ARBA" id="ARBA00022827"/>
    </source>
</evidence>
<evidence type="ECO:0000256" key="11">
    <source>
        <dbReference type="ARBA" id="ARBA00023002"/>
    </source>
</evidence>
<dbReference type="InterPro" id="IPR012292">
    <property type="entry name" value="Globin/Proto"/>
</dbReference>
<evidence type="ECO:0000256" key="5">
    <source>
        <dbReference type="ARBA" id="ARBA00022575"/>
    </source>
</evidence>
<dbReference type="FunFam" id="1.10.490.10:FF:000003">
    <property type="entry name" value="Flavohemoprotein"/>
    <property type="match status" value="1"/>
</dbReference>
<feature type="domain" description="Globin" evidence="17">
    <location>
        <begin position="121"/>
        <end position="258"/>
    </location>
</feature>
<keyword evidence="20" id="KW-1185">Reference proteome</keyword>
<keyword evidence="7" id="KW-0285">Flavoprotein</keyword>
<keyword evidence="11" id="KW-0560">Oxidoreductase</keyword>
<reference evidence="19 20" key="1">
    <citation type="submission" date="2013-07" db="EMBL/GenBank/DDBJ databases">
        <title>The Genome Sequence of Cryptococcus heveanensis BCC8398.</title>
        <authorList>
            <consortium name="The Broad Institute Genome Sequencing Platform"/>
            <person name="Cuomo C."/>
            <person name="Litvintseva A."/>
            <person name="Chen Y."/>
            <person name="Heitman J."/>
            <person name="Sun S."/>
            <person name="Springer D."/>
            <person name="Dromer F."/>
            <person name="Young S.K."/>
            <person name="Zeng Q."/>
            <person name="Gargeya S."/>
            <person name="Fitzgerald M."/>
            <person name="Abouelleil A."/>
            <person name="Alvarado L."/>
            <person name="Berlin A.M."/>
            <person name="Chapman S.B."/>
            <person name="Dewar J."/>
            <person name="Goldberg J."/>
            <person name="Griggs A."/>
            <person name="Gujja S."/>
            <person name="Hansen M."/>
            <person name="Howarth C."/>
            <person name="Imamovic A."/>
            <person name="Larimer J."/>
            <person name="McCowan C."/>
            <person name="Murphy C."/>
            <person name="Pearson M."/>
            <person name="Priest M."/>
            <person name="Roberts A."/>
            <person name="Saif S."/>
            <person name="Shea T."/>
            <person name="Sykes S."/>
            <person name="Wortman J."/>
            <person name="Nusbaum C."/>
            <person name="Birren B."/>
        </authorList>
    </citation>
    <scope>NUCLEOTIDE SEQUENCE [LARGE SCALE GENOMIC DNA]</scope>
    <source>
        <strain evidence="19 20">BCC8398</strain>
    </source>
</reference>
<evidence type="ECO:0000313" key="19">
    <source>
        <dbReference type="EMBL" id="OCF34081.1"/>
    </source>
</evidence>